<protein>
    <submittedName>
        <fullName evidence="2">tRNA threonylcarbamoyl adenosine modification protein, Sua5/YciO/YrdC/YwlC family</fullName>
    </submittedName>
</protein>
<dbReference type="InterPro" id="IPR017945">
    <property type="entry name" value="DHBP_synth_RibB-like_a/b_dom"/>
</dbReference>
<dbReference type="Pfam" id="PF01300">
    <property type="entry name" value="Sua5_yciO_yrdC"/>
    <property type="match status" value="1"/>
</dbReference>
<dbReference type="GO" id="GO:0003725">
    <property type="term" value="F:double-stranded RNA binding"/>
    <property type="evidence" value="ECO:0007669"/>
    <property type="project" value="InterPro"/>
</dbReference>
<gene>
    <name evidence="2" type="ORF">SAMN05443287_102446</name>
</gene>
<dbReference type="EMBL" id="FNYV01000002">
    <property type="protein sequence ID" value="SEI97179.1"/>
    <property type="molecule type" value="Genomic_DNA"/>
</dbReference>
<dbReference type="Gene3D" id="3.90.870.10">
    <property type="entry name" value="DHBP synthase"/>
    <property type="match status" value="1"/>
</dbReference>
<keyword evidence="3" id="KW-1185">Reference proteome</keyword>
<dbReference type="PROSITE" id="PS51163">
    <property type="entry name" value="YRDC"/>
    <property type="match status" value="1"/>
</dbReference>
<dbReference type="InterPro" id="IPR052532">
    <property type="entry name" value="SUA5_domain"/>
</dbReference>
<reference evidence="3" key="1">
    <citation type="submission" date="2016-10" db="EMBL/GenBank/DDBJ databases">
        <authorList>
            <person name="Varghese N."/>
            <person name="Submissions S."/>
        </authorList>
    </citation>
    <scope>NUCLEOTIDE SEQUENCE [LARGE SCALE GENOMIC DNA]</scope>
    <source>
        <strain evidence="3">CGMCC 4.7038</strain>
    </source>
</reference>
<sequence>MARYFDVHPDNPQPRTIGQVVDIVRADGLIAYPTDSCFALGAQLGNKDGLDRIREIRQLDSGHHFTLVCRDFAQLGQFVQLDNAVFRAVKAATPGRYTFILPATREVPRRLLHPRKKTVGVRIPAHPVTRALLDVLGEPLLSSTLLLPGDDEPMTQGWEIKERLDHALDAVVDAGDCGTEPTTVVDFSDGEPEIIRVGAGDPARFDQGAGPSVSR</sequence>
<proteinExistence type="predicted"/>
<accession>A0A1H6UXS4</accession>
<dbReference type="STRING" id="1144548.SAMN05443287_102446"/>
<evidence type="ECO:0000259" key="1">
    <source>
        <dbReference type="PROSITE" id="PS51163"/>
    </source>
</evidence>
<feature type="domain" description="YrdC-like" evidence="1">
    <location>
        <begin position="14"/>
        <end position="200"/>
    </location>
</feature>
<evidence type="ECO:0000313" key="3">
    <source>
        <dbReference type="Proteomes" id="UP000198707"/>
    </source>
</evidence>
<dbReference type="RefSeq" id="WP_092376720.1">
    <property type="nucleotide sequence ID" value="NZ_BOPI01000032.1"/>
</dbReference>
<dbReference type="InterPro" id="IPR006070">
    <property type="entry name" value="Sua5-like_dom"/>
</dbReference>
<dbReference type="AlphaFoldDB" id="A0A1H6UXS4"/>
<dbReference type="OrthoDB" id="9781656at2"/>
<name>A0A1H6UXS4_9ACTN</name>
<dbReference type="SUPFAM" id="SSF55821">
    <property type="entry name" value="YrdC/RibB"/>
    <property type="match status" value="1"/>
</dbReference>
<dbReference type="Proteomes" id="UP000198707">
    <property type="component" value="Unassembled WGS sequence"/>
</dbReference>
<evidence type="ECO:0000313" key="2">
    <source>
        <dbReference type="EMBL" id="SEI97179.1"/>
    </source>
</evidence>
<dbReference type="PANTHER" id="PTHR42828:SF3">
    <property type="entry name" value="THREONYLCARBAMOYL-AMP SYNTHASE"/>
    <property type="match status" value="1"/>
</dbReference>
<dbReference type="NCBIfam" id="TIGR00057">
    <property type="entry name" value="L-threonylcarbamoyladenylate synthase"/>
    <property type="match status" value="1"/>
</dbReference>
<dbReference type="PANTHER" id="PTHR42828">
    <property type="entry name" value="DHBP SYNTHASE RIBB-LIKE ALPHA/BETA DOMAIN-CONTAINING PROTEIN"/>
    <property type="match status" value="1"/>
</dbReference>
<organism evidence="2 3">
    <name type="scientific">Micromonospora phaseoli</name>
    <dbReference type="NCBI Taxonomy" id="1144548"/>
    <lineage>
        <taxon>Bacteria</taxon>
        <taxon>Bacillati</taxon>
        <taxon>Actinomycetota</taxon>
        <taxon>Actinomycetes</taxon>
        <taxon>Micromonosporales</taxon>
        <taxon>Micromonosporaceae</taxon>
        <taxon>Micromonospora</taxon>
    </lineage>
</organism>